<feature type="compositionally biased region" description="Basic and acidic residues" evidence="1">
    <location>
        <begin position="570"/>
        <end position="583"/>
    </location>
</feature>
<feature type="region of interest" description="Disordered" evidence="1">
    <location>
        <begin position="104"/>
        <end position="195"/>
    </location>
</feature>
<dbReference type="AlphaFoldDB" id="A0AAV9X595"/>
<feature type="region of interest" description="Disordered" evidence="1">
    <location>
        <begin position="226"/>
        <end position="387"/>
    </location>
</feature>
<dbReference type="Pfam" id="PF10382">
    <property type="entry name" value="ZGRF1-like_N"/>
    <property type="match status" value="1"/>
</dbReference>
<feature type="compositionally biased region" description="Polar residues" evidence="1">
    <location>
        <begin position="269"/>
        <end position="280"/>
    </location>
</feature>
<organism evidence="3 4">
    <name type="scientific">Orbilia ellipsospora</name>
    <dbReference type="NCBI Taxonomy" id="2528407"/>
    <lineage>
        <taxon>Eukaryota</taxon>
        <taxon>Fungi</taxon>
        <taxon>Dikarya</taxon>
        <taxon>Ascomycota</taxon>
        <taxon>Pezizomycotina</taxon>
        <taxon>Orbiliomycetes</taxon>
        <taxon>Orbiliales</taxon>
        <taxon>Orbiliaceae</taxon>
        <taxon>Orbilia</taxon>
    </lineage>
</organism>
<evidence type="ECO:0000256" key="1">
    <source>
        <dbReference type="SAM" id="MobiDB-lite"/>
    </source>
</evidence>
<feature type="compositionally biased region" description="Low complexity" evidence="1">
    <location>
        <begin position="128"/>
        <end position="139"/>
    </location>
</feature>
<dbReference type="PANTHER" id="PTHR28535">
    <property type="entry name" value="ZINC FINGER GRF-TYPE CONTAINING 1"/>
    <property type="match status" value="1"/>
</dbReference>
<feature type="compositionally biased region" description="Basic residues" evidence="1">
    <location>
        <begin position="513"/>
        <end position="526"/>
    </location>
</feature>
<dbReference type="GO" id="GO:0006302">
    <property type="term" value="P:double-strand break repair"/>
    <property type="evidence" value="ECO:0007669"/>
    <property type="project" value="TreeGrafter"/>
</dbReference>
<feature type="region of interest" description="Disordered" evidence="1">
    <location>
        <begin position="511"/>
        <end position="537"/>
    </location>
</feature>
<gene>
    <name evidence="3" type="ORF">TWF694_002674</name>
</gene>
<evidence type="ECO:0000259" key="2">
    <source>
        <dbReference type="Pfam" id="PF10382"/>
    </source>
</evidence>
<feature type="compositionally biased region" description="Polar residues" evidence="1">
    <location>
        <begin position="109"/>
        <end position="127"/>
    </location>
</feature>
<protein>
    <recommendedName>
        <fullName evidence="2">5'-3' DNA helicase ZGRF1-like N-terminal domain-containing protein</fullName>
    </recommendedName>
</protein>
<dbReference type="InterPro" id="IPR052800">
    <property type="entry name" value="DNA_Repair_Helicase_ZGRF1"/>
</dbReference>
<dbReference type="GO" id="GO:0035861">
    <property type="term" value="C:site of double-strand break"/>
    <property type="evidence" value="ECO:0007669"/>
    <property type="project" value="TreeGrafter"/>
</dbReference>
<dbReference type="PANTHER" id="PTHR28535:SF1">
    <property type="entry name" value="PROTEIN ZGRF1"/>
    <property type="match status" value="1"/>
</dbReference>
<accession>A0AAV9X595</accession>
<feature type="compositionally biased region" description="Pro residues" evidence="1">
    <location>
        <begin position="243"/>
        <end position="258"/>
    </location>
</feature>
<feature type="region of interest" description="Disordered" evidence="1">
    <location>
        <begin position="407"/>
        <end position="494"/>
    </location>
</feature>
<proteinExistence type="predicted"/>
<comment type="caution">
    <text evidence="3">The sequence shown here is derived from an EMBL/GenBank/DDBJ whole genome shotgun (WGS) entry which is preliminary data.</text>
</comment>
<feature type="compositionally biased region" description="Polar residues" evidence="1">
    <location>
        <begin position="305"/>
        <end position="337"/>
    </location>
</feature>
<dbReference type="InterPro" id="IPR018838">
    <property type="entry name" value="ZGRF1-like_N"/>
</dbReference>
<evidence type="ECO:0000313" key="4">
    <source>
        <dbReference type="Proteomes" id="UP001365542"/>
    </source>
</evidence>
<feature type="compositionally biased region" description="Basic and acidic residues" evidence="1">
    <location>
        <begin position="229"/>
        <end position="238"/>
    </location>
</feature>
<reference evidence="3 4" key="1">
    <citation type="submission" date="2019-10" db="EMBL/GenBank/DDBJ databases">
        <authorList>
            <person name="Palmer J.M."/>
        </authorList>
    </citation>
    <scope>NUCLEOTIDE SEQUENCE [LARGE SCALE GENOMIC DNA]</scope>
    <source>
        <strain evidence="3 4">TWF694</strain>
    </source>
</reference>
<name>A0AAV9X595_9PEZI</name>
<dbReference type="Proteomes" id="UP001365542">
    <property type="component" value="Unassembled WGS sequence"/>
</dbReference>
<keyword evidence="4" id="KW-1185">Reference proteome</keyword>
<feature type="domain" description="5'-3' DNA helicase ZGRF1-like N-terminal" evidence="2">
    <location>
        <begin position="15"/>
        <end position="94"/>
    </location>
</feature>
<feature type="compositionally biased region" description="Basic residues" evidence="1">
    <location>
        <begin position="419"/>
        <end position="429"/>
    </location>
</feature>
<feature type="compositionally biased region" description="Polar residues" evidence="1">
    <location>
        <begin position="163"/>
        <end position="175"/>
    </location>
</feature>
<dbReference type="EMBL" id="JAVHJO010000011">
    <property type="protein sequence ID" value="KAK6533743.1"/>
    <property type="molecule type" value="Genomic_DNA"/>
</dbReference>
<dbReference type="GO" id="GO:0005634">
    <property type="term" value="C:nucleus"/>
    <property type="evidence" value="ECO:0007669"/>
    <property type="project" value="TreeGrafter"/>
</dbReference>
<feature type="region of interest" description="Disordered" evidence="1">
    <location>
        <begin position="560"/>
        <end position="583"/>
    </location>
</feature>
<evidence type="ECO:0000313" key="3">
    <source>
        <dbReference type="EMBL" id="KAK6533743.1"/>
    </source>
</evidence>
<sequence length="583" mass="64894">MSFSSIPLSSQSAPIDEYIVLWTADKYKKLKKWHDGYLRYHTFNKRLMVYDHMMNKVCDKFLPEPEPIDVGDELVFDTHLITIEAIKGRQAQDLRPLFEKTVDRRNERSATATPIRSNPVYPSSVSRPVTADTPAPVVPQKRPSTVRKIPYKPFNVPKVRTDGPTTASTASNIADTPSKPPTKRNKPSPKDATNITEDIQIPAGLHLANDVFGADEDTEILELDLEESDFAKRPEPQPRKRPIVPPRARPNAPPPFTPPISKKLGPKRIQQSAPIPTKQATPEPISSPEHGTEVVGNRVPPENLTLINSSSGPRSSPTKTPVIPGNSSQFNIPSQIKSPSPDPSSEPSIISNDTPTHRLTLPSAKSRTKRKLLCGPSIQRGSTSGTLKLIRPVYALSTINMCPQGDAILSKASSPSVKPIRRNERKRRSGTHEHESEQAEAMKSPKCKTEPVDDILDLDISDFQPSISKLKMEEQSPEPVFGKPNRQIKKSKDLQIFSSDDEFSDLAAEIIKHKPGNSKQKVKSKNRPQPPDSDSDLALSLDEFETLRSSAVSKSLLEESRNKKRLRQQKVSEKSRVWKENDN</sequence>